<protein>
    <recommendedName>
        <fullName evidence="2">AAA-type ATPase N-terminal domain-containing protein</fullName>
    </recommendedName>
</protein>
<accession>A0AAV0PIP9</accession>
<feature type="transmembrane region" description="Helical" evidence="1">
    <location>
        <begin position="12"/>
        <end position="31"/>
    </location>
</feature>
<keyword evidence="4" id="KW-1185">Reference proteome</keyword>
<sequence>MEAQARSGMELWSCLASPAASFILFSFYVYFDITEIDDVNTNELYNASQLYLSSSVSISGIRLSLTRVVTFDLAYNDSVADSFNGATVLLEHVVSQRHSQTFSWNP</sequence>
<dbReference type="AlphaFoldDB" id="A0AAV0PIP9"/>
<evidence type="ECO:0000313" key="3">
    <source>
        <dbReference type="EMBL" id="CAI0470748.1"/>
    </source>
</evidence>
<keyword evidence="1" id="KW-1133">Transmembrane helix</keyword>
<evidence type="ECO:0000256" key="1">
    <source>
        <dbReference type="SAM" id="Phobius"/>
    </source>
</evidence>
<comment type="caution">
    <text evidence="3">The sequence shown here is derived from an EMBL/GenBank/DDBJ whole genome shotgun (WGS) entry which is preliminary data.</text>
</comment>
<feature type="domain" description="AAA-type ATPase N-terminal" evidence="2">
    <location>
        <begin position="21"/>
        <end position="88"/>
    </location>
</feature>
<dbReference type="InterPro" id="IPR025753">
    <property type="entry name" value="AAA_N_dom"/>
</dbReference>
<gene>
    <name evidence="3" type="ORF">LITE_LOCUS38669</name>
</gene>
<keyword evidence="1" id="KW-0472">Membrane</keyword>
<name>A0AAV0PIP9_9ROSI</name>
<dbReference type="Proteomes" id="UP001154282">
    <property type="component" value="Unassembled WGS sequence"/>
</dbReference>
<evidence type="ECO:0000259" key="2">
    <source>
        <dbReference type="Pfam" id="PF14363"/>
    </source>
</evidence>
<keyword evidence="1" id="KW-0812">Transmembrane</keyword>
<dbReference type="EMBL" id="CAMGYJ010000009">
    <property type="protein sequence ID" value="CAI0470748.1"/>
    <property type="molecule type" value="Genomic_DNA"/>
</dbReference>
<reference evidence="3" key="1">
    <citation type="submission" date="2022-08" db="EMBL/GenBank/DDBJ databases">
        <authorList>
            <person name="Gutierrez-Valencia J."/>
        </authorList>
    </citation>
    <scope>NUCLEOTIDE SEQUENCE</scope>
</reference>
<organism evidence="3 4">
    <name type="scientific">Linum tenue</name>
    <dbReference type="NCBI Taxonomy" id="586396"/>
    <lineage>
        <taxon>Eukaryota</taxon>
        <taxon>Viridiplantae</taxon>
        <taxon>Streptophyta</taxon>
        <taxon>Embryophyta</taxon>
        <taxon>Tracheophyta</taxon>
        <taxon>Spermatophyta</taxon>
        <taxon>Magnoliopsida</taxon>
        <taxon>eudicotyledons</taxon>
        <taxon>Gunneridae</taxon>
        <taxon>Pentapetalae</taxon>
        <taxon>rosids</taxon>
        <taxon>fabids</taxon>
        <taxon>Malpighiales</taxon>
        <taxon>Linaceae</taxon>
        <taxon>Linum</taxon>
    </lineage>
</organism>
<dbReference type="Pfam" id="PF14363">
    <property type="entry name" value="AAA_assoc"/>
    <property type="match status" value="1"/>
</dbReference>
<proteinExistence type="predicted"/>
<evidence type="ECO:0000313" key="4">
    <source>
        <dbReference type="Proteomes" id="UP001154282"/>
    </source>
</evidence>